<accession>A0A1G6W8V2</accession>
<organism evidence="3 4">
    <name type="scientific">Ruegeria marina</name>
    <dbReference type="NCBI Taxonomy" id="639004"/>
    <lineage>
        <taxon>Bacteria</taxon>
        <taxon>Pseudomonadati</taxon>
        <taxon>Pseudomonadota</taxon>
        <taxon>Alphaproteobacteria</taxon>
        <taxon>Rhodobacterales</taxon>
        <taxon>Roseobacteraceae</taxon>
        <taxon>Ruegeria</taxon>
    </lineage>
</organism>
<dbReference type="EMBL" id="FMZV01000009">
    <property type="protein sequence ID" value="SDD62380.1"/>
    <property type="molecule type" value="Genomic_DNA"/>
</dbReference>
<dbReference type="Pfam" id="PF09722">
    <property type="entry name" value="Xre_MbcA_ParS_C"/>
    <property type="match status" value="1"/>
</dbReference>
<name>A0A1G6W8V2_9RHOB</name>
<dbReference type="Proteomes" id="UP000199628">
    <property type="component" value="Unassembled WGS sequence"/>
</dbReference>
<feature type="domain" description="Antitoxin Xre-like helix-turn-helix" evidence="2">
    <location>
        <begin position="21"/>
        <end position="72"/>
    </location>
</feature>
<proteinExistence type="predicted"/>
<evidence type="ECO:0000313" key="3">
    <source>
        <dbReference type="EMBL" id="SDD62380.1"/>
    </source>
</evidence>
<reference evidence="4" key="1">
    <citation type="submission" date="2016-10" db="EMBL/GenBank/DDBJ databases">
        <authorList>
            <person name="Varghese N."/>
            <person name="Submissions S."/>
        </authorList>
    </citation>
    <scope>NUCLEOTIDE SEQUENCE [LARGE SCALE GENOMIC DNA]</scope>
    <source>
        <strain evidence="4">CGMCC 1.9108</strain>
    </source>
</reference>
<keyword evidence="4" id="KW-1185">Reference proteome</keyword>
<dbReference type="AlphaFoldDB" id="A0A1G6W8V2"/>
<dbReference type="InterPro" id="IPR046847">
    <property type="entry name" value="Xre-like_HTH"/>
</dbReference>
<dbReference type="InterPro" id="IPR024467">
    <property type="entry name" value="Xre/MbcA/ParS-like_toxin-bd"/>
</dbReference>
<sequence length="129" mass="14129">MPQSGPGSAAATGGDRIQAAMEAFSKLSDAWELSTDEQITLLGTPGRSTFFKWKKSGGNLPNDAVERISHLLSIYKALEILLPDPKAADNWIKRKNRYFGDQSALEVMLGGQVADIYRVREYVNAQRGG</sequence>
<feature type="domain" description="Antitoxin Xre/MbcA/ParS-like toxin-binding" evidence="1">
    <location>
        <begin position="77"/>
        <end position="129"/>
    </location>
</feature>
<gene>
    <name evidence="3" type="ORF">SAMN04488239_10917</name>
</gene>
<dbReference type="Pfam" id="PF20432">
    <property type="entry name" value="Xre-like-HTH"/>
    <property type="match status" value="1"/>
</dbReference>
<evidence type="ECO:0000259" key="2">
    <source>
        <dbReference type="Pfam" id="PF20432"/>
    </source>
</evidence>
<evidence type="ECO:0000313" key="4">
    <source>
        <dbReference type="Proteomes" id="UP000199628"/>
    </source>
</evidence>
<dbReference type="STRING" id="639004.SAMN04488239_10917"/>
<protein>
    <submittedName>
        <fullName evidence="3">Uncharacterized protein</fullName>
    </submittedName>
</protein>
<evidence type="ECO:0000259" key="1">
    <source>
        <dbReference type="Pfam" id="PF09722"/>
    </source>
</evidence>
<dbReference type="GO" id="GO:0003677">
    <property type="term" value="F:DNA binding"/>
    <property type="evidence" value="ECO:0007669"/>
    <property type="project" value="InterPro"/>
</dbReference>